<evidence type="ECO:0000256" key="3">
    <source>
        <dbReference type="ARBA" id="ARBA00022448"/>
    </source>
</evidence>
<feature type="coiled-coil region" evidence="8">
    <location>
        <begin position="157"/>
        <end position="215"/>
    </location>
</feature>
<evidence type="ECO:0000256" key="1">
    <source>
        <dbReference type="ARBA" id="ARBA00004442"/>
    </source>
</evidence>
<keyword evidence="7" id="KW-0998">Cell outer membrane</keyword>
<protein>
    <submittedName>
        <fullName evidence="10">TolC family protein</fullName>
    </submittedName>
</protein>
<evidence type="ECO:0000256" key="6">
    <source>
        <dbReference type="ARBA" id="ARBA00023136"/>
    </source>
</evidence>
<evidence type="ECO:0000256" key="2">
    <source>
        <dbReference type="ARBA" id="ARBA00007613"/>
    </source>
</evidence>
<dbReference type="EMBL" id="JBHTJR010000023">
    <property type="protein sequence ID" value="MFD0992468.1"/>
    <property type="molecule type" value="Genomic_DNA"/>
</dbReference>
<evidence type="ECO:0000313" key="10">
    <source>
        <dbReference type="EMBL" id="MFD0992468.1"/>
    </source>
</evidence>
<dbReference type="PANTHER" id="PTHR30026">
    <property type="entry name" value="OUTER MEMBRANE PROTEIN TOLC"/>
    <property type="match status" value="1"/>
</dbReference>
<gene>
    <name evidence="10" type="ORF">ACFQ1U_04570</name>
</gene>
<comment type="similarity">
    <text evidence="2">Belongs to the outer membrane factor (OMF) (TC 1.B.17) family.</text>
</comment>
<comment type="subcellular location">
    <subcellularLocation>
        <location evidence="1">Cell outer membrane</location>
    </subcellularLocation>
</comment>
<feature type="chain" id="PRO_5046636328" evidence="9">
    <location>
        <begin position="20"/>
        <end position="446"/>
    </location>
</feature>
<feature type="coiled-coil region" evidence="8">
    <location>
        <begin position="339"/>
        <end position="388"/>
    </location>
</feature>
<dbReference type="Proteomes" id="UP001597062">
    <property type="component" value="Unassembled WGS sequence"/>
</dbReference>
<evidence type="ECO:0000256" key="8">
    <source>
        <dbReference type="SAM" id="Coils"/>
    </source>
</evidence>
<dbReference type="SUPFAM" id="SSF56954">
    <property type="entry name" value="Outer membrane efflux proteins (OEP)"/>
    <property type="match status" value="1"/>
</dbReference>
<evidence type="ECO:0000256" key="9">
    <source>
        <dbReference type="SAM" id="SignalP"/>
    </source>
</evidence>
<keyword evidence="3" id="KW-0813">Transport</keyword>
<evidence type="ECO:0000256" key="4">
    <source>
        <dbReference type="ARBA" id="ARBA00022452"/>
    </source>
</evidence>
<keyword evidence="9" id="KW-0732">Signal</keyword>
<dbReference type="InterPro" id="IPR051906">
    <property type="entry name" value="TolC-like"/>
</dbReference>
<keyword evidence="11" id="KW-1185">Reference proteome</keyword>
<accession>A0ABW3JPQ6</accession>
<keyword evidence="8" id="KW-0175">Coiled coil</keyword>
<keyword evidence="6" id="KW-0472">Membrane</keyword>
<reference evidence="11" key="1">
    <citation type="journal article" date="2019" name="Int. J. Syst. Evol. Microbiol.">
        <title>The Global Catalogue of Microorganisms (GCM) 10K type strain sequencing project: providing services to taxonomists for standard genome sequencing and annotation.</title>
        <authorList>
            <consortium name="The Broad Institute Genomics Platform"/>
            <consortium name="The Broad Institute Genome Sequencing Center for Infectious Disease"/>
            <person name="Wu L."/>
            <person name="Ma J."/>
        </authorList>
    </citation>
    <scope>NUCLEOTIDE SEQUENCE [LARGE SCALE GENOMIC DNA]</scope>
    <source>
        <strain evidence="11">CCUG 60527</strain>
    </source>
</reference>
<dbReference type="Pfam" id="PF02321">
    <property type="entry name" value="OEP"/>
    <property type="match status" value="2"/>
</dbReference>
<dbReference type="Gene3D" id="1.20.1600.10">
    <property type="entry name" value="Outer membrane efflux proteins (OEP)"/>
    <property type="match status" value="1"/>
</dbReference>
<evidence type="ECO:0000256" key="7">
    <source>
        <dbReference type="ARBA" id="ARBA00023237"/>
    </source>
</evidence>
<organism evidence="10 11">
    <name type="scientific">Tenacibaculum geojense</name>
    <dbReference type="NCBI Taxonomy" id="915352"/>
    <lineage>
        <taxon>Bacteria</taxon>
        <taxon>Pseudomonadati</taxon>
        <taxon>Bacteroidota</taxon>
        <taxon>Flavobacteriia</taxon>
        <taxon>Flavobacteriales</taxon>
        <taxon>Flavobacteriaceae</taxon>
        <taxon>Tenacibaculum</taxon>
    </lineage>
</organism>
<name>A0ABW3JPQ6_9FLAO</name>
<dbReference type="PANTHER" id="PTHR30026:SF20">
    <property type="entry name" value="OUTER MEMBRANE PROTEIN TOLC"/>
    <property type="match status" value="1"/>
</dbReference>
<evidence type="ECO:0000256" key="5">
    <source>
        <dbReference type="ARBA" id="ARBA00022692"/>
    </source>
</evidence>
<feature type="signal peptide" evidence="9">
    <location>
        <begin position="1"/>
        <end position="19"/>
    </location>
</feature>
<sequence length="446" mass="50611">MKNLITLLLLCIGVSSVFAQEATSVPTKLSLQEAIDYAIKNNYDNKIAAKNIEAAKEKKWETTTTGLPQISGTVDYQHWLKQQVQLADINGDGVDDELIFGTKQSVNAGVTLTQLIFDGTYLVGLQSAKTYLKISEQAKEKTELATREAIINAYGNVLVAEKSLEILENNKQVLTKNLNETQKIFENGLTEEENVEQLQITLGNLESNIRNTERLKDIAYQMLNIALGNKINKTLELTDSLETLTLQYSDLSLLSKTFDINNHIDYQIAENDREANRLLLKLEKNRQLPTLSAFINYQYSSFSDEFSFFDSDQKWFDSSLLGVSLNIPIFGTFRLRSRIKQAAIELENSDIRLEETKQKLNLQAQKAKSEYQLSLENYETAKKNLNLAERIEKKQQVKFFEGLSSSFDLLQAQNQLYTQQNTYVQSMLNVIAKKAQLETALNIPVK</sequence>
<keyword evidence="4" id="KW-1134">Transmembrane beta strand</keyword>
<dbReference type="RefSeq" id="WP_386105792.1">
    <property type="nucleotide sequence ID" value="NZ_JBHTJR010000023.1"/>
</dbReference>
<comment type="caution">
    <text evidence="10">The sequence shown here is derived from an EMBL/GenBank/DDBJ whole genome shotgun (WGS) entry which is preliminary data.</text>
</comment>
<evidence type="ECO:0000313" key="11">
    <source>
        <dbReference type="Proteomes" id="UP001597062"/>
    </source>
</evidence>
<dbReference type="InterPro" id="IPR003423">
    <property type="entry name" value="OMP_efflux"/>
</dbReference>
<keyword evidence="5" id="KW-0812">Transmembrane</keyword>
<proteinExistence type="inferred from homology"/>